<protein>
    <submittedName>
        <fullName evidence="1">Uncharacterized protein</fullName>
    </submittedName>
</protein>
<name>A0A0E9S1P9_ANGAN</name>
<proteinExistence type="predicted"/>
<accession>A0A0E9S1P9</accession>
<organism evidence="1">
    <name type="scientific">Anguilla anguilla</name>
    <name type="common">European freshwater eel</name>
    <name type="synonym">Muraena anguilla</name>
    <dbReference type="NCBI Taxonomy" id="7936"/>
    <lineage>
        <taxon>Eukaryota</taxon>
        <taxon>Metazoa</taxon>
        <taxon>Chordata</taxon>
        <taxon>Craniata</taxon>
        <taxon>Vertebrata</taxon>
        <taxon>Euteleostomi</taxon>
        <taxon>Actinopterygii</taxon>
        <taxon>Neopterygii</taxon>
        <taxon>Teleostei</taxon>
        <taxon>Anguilliformes</taxon>
        <taxon>Anguillidae</taxon>
        <taxon>Anguilla</taxon>
    </lineage>
</organism>
<reference evidence="1" key="2">
    <citation type="journal article" date="2015" name="Fish Shellfish Immunol.">
        <title>Early steps in the European eel (Anguilla anguilla)-Vibrio vulnificus interaction in the gills: Role of the RtxA13 toxin.</title>
        <authorList>
            <person name="Callol A."/>
            <person name="Pajuelo D."/>
            <person name="Ebbesson L."/>
            <person name="Teles M."/>
            <person name="MacKenzie S."/>
            <person name="Amaro C."/>
        </authorList>
    </citation>
    <scope>NUCLEOTIDE SEQUENCE</scope>
</reference>
<dbReference type="EMBL" id="GBXM01073356">
    <property type="protein sequence ID" value="JAH35221.1"/>
    <property type="molecule type" value="Transcribed_RNA"/>
</dbReference>
<sequence length="26" mass="3172">MKVSVLILMTWNVRFCKKKLSWLFLS</sequence>
<dbReference type="AlphaFoldDB" id="A0A0E9S1P9"/>
<reference evidence="1" key="1">
    <citation type="submission" date="2014-11" db="EMBL/GenBank/DDBJ databases">
        <authorList>
            <person name="Amaro Gonzalez C."/>
        </authorList>
    </citation>
    <scope>NUCLEOTIDE SEQUENCE</scope>
</reference>
<evidence type="ECO:0000313" key="1">
    <source>
        <dbReference type="EMBL" id="JAH35221.1"/>
    </source>
</evidence>